<dbReference type="AlphaFoldDB" id="A0A4R0HEJ3"/>
<organism evidence="2 3">
    <name type="scientific">Kribbella soli</name>
    <dbReference type="NCBI Taxonomy" id="1124743"/>
    <lineage>
        <taxon>Bacteria</taxon>
        <taxon>Bacillati</taxon>
        <taxon>Actinomycetota</taxon>
        <taxon>Actinomycetes</taxon>
        <taxon>Propionibacteriales</taxon>
        <taxon>Kribbellaceae</taxon>
        <taxon>Kribbella</taxon>
    </lineage>
</organism>
<dbReference type="RefSeq" id="WP_131339929.1">
    <property type="nucleotide sequence ID" value="NZ_SJJZ01000002.1"/>
</dbReference>
<dbReference type="Proteomes" id="UP000292346">
    <property type="component" value="Unassembled WGS sequence"/>
</dbReference>
<sequence>MTGERDEYDDVRADVGATAPALEWAWIAVLTSAGLTLLLGLVLVTLAVVRQPKAGPSPLQAPPPARVE</sequence>
<dbReference type="EMBL" id="SJJZ01000002">
    <property type="protein sequence ID" value="TCC08468.1"/>
    <property type="molecule type" value="Genomic_DNA"/>
</dbReference>
<feature type="transmembrane region" description="Helical" evidence="1">
    <location>
        <begin position="24"/>
        <end position="49"/>
    </location>
</feature>
<evidence type="ECO:0000313" key="2">
    <source>
        <dbReference type="EMBL" id="TCC08468.1"/>
    </source>
</evidence>
<proteinExistence type="predicted"/>
<keyword evidence="3" id="KW-1185">Reference proteome</keyword>
<accession>A0A4R0HEJ3</accession>
<gene>
    <name evidence="2" type="ORF">E0H45_21575</name>
</gene>
<protein>
    <submittedName>
        <fullName evidence="2">Uncharacterized protein</fullName>
    </submittedName>
</protein>
<evidence type="ECO:0000313" key="3">
    <source>
        <dbReference type="Proteomes" id="UP000292346"/>
    </source>
</evidence>
<evidence type="ECO:0000256" key="1">
    <source>
        <dbReference type="SAM" id="Phobius"/>
    </source>
</evidence>
<keyword evidence="1" id="KW-1133">Transmembrane helix</keyword>
<reference evidence="2 3" key="1">
    <citation type="submission" date="2019-02" db="EMBL/GenBank/DDBJ databases">
        <title>Kribbella capetownensis sp. nov. and Kribbella speibonae sp. nov., isolated from soil.</title>
        <authorList>
            <person name="Curtis S.M."/>
            <person name="Norton I."/>
            <person name="Everest G.J."/>
            <person name="Meyers P.R."/>
        </authorList>
    </citation>
    <scope>NUCLEOTIDE SEQUENCE [LARGE SCALE GENOMIC DNA]</scope>
    <source>
        <strain evidence="2 3">KCTC 29219</strain>
    </source>
</reference>
<comment type="caution">
    <text evidence="2">The sequence shown here is derived from an EMBL/GenBank/DDBJ whole genome shotgun (WGS) entry which is preliminary data.</text>
</comment>
<keyword evidence="1" id="KW-0812">Transmembrane</keyword>
<keyword evidence="1" id="KW-0472">Membrane</keyword>
<name>A0A4R0HEJ3_9ACTN</name>